<dbReference type="Gene3D" id="3.10.129.10">
    <property type="entry name" value="Hotdog Thioesterase"/>
    <property type="match status" value="1"/>
</dbReference>
<evidence type="ECO:0000313" key="2">
    <source>
        <dbReference type="EMBL" id="QDT72692.1"/>
    </source>
</evidence>
<dbReference type="InterPro" id="IPR013114">
    <property type="entry name" value="FabA_FabZ"/>
</dbReference>
<keyword evidence="3" id="KW-1185">Reference proteome</keyword>
<dbReference type="Proteomes" id="UP000317909">
    <property type="component" value="Chromosome"/>
</dbReference>
<dbReference type="KEGG" id="llh:I41_18740"/>
<dbReference type="PANTHER" id="PTHR30272:SF1">
    <property type="entry name" value="3-HYDROXYACYL-[ACYL-CARRIER-PROTEIN] DEHYDRATASE"/>
    <property type="match status" value="1"/>
</dbReference>
<evidence type="ECO:0000256" key="1">
    <source>
        <dbReference type="ARBA" id="ARBA00023239"/>
    </source>
</evidence>
<dbReference type="RefSeq" id="WP_145432236.1">
    <property type="nucleotide sequence ID" value="NZ_CP036339.1"/>
</dbReference>
<accession>A0A517TWE3</accession>
<sequence>MSLEKIKAAIPHREPFLLIDEIVEQSENRIVCRKTFSGDEFWYAGHYPDYPITPGVILCEASMQAGAVLLSKLVADADDRVPVATRANNVQFKKMVMPGDTVEIEVELTERLSTAFFMTAKVTVAGKVACRLDFACTLAPKN</sequence>
<dbReference type="PANTHER" id="PTHR30272">
    <property type="entry name" value="3-HYDROXYACYL-[ACYL-CARRIER-PROTEIN] DEHYDRATASE"/>
    <property type="match status" value="1"/>
</dbReference>
<name>A0A517TWE3_9BACT</name>
<dbReference type="CDD" id="cd01288">
    <property type="entry name" value="FabZ"/>
    <property type="match status" value="1"/>
</dbReference>
<dbReference type="AlphaFoldDB" id="A0A517TWE3"/>
<dbReference type="EMBL" id="CP036339">
    <property type="protein sequence ID" value="QDT72692.1"/>
    <property type="molecule type" value="Genomic_DNA"/>
</dbReference>
<evidence type="ECO:0000313" key="3">
    <source>
        <dbReference type="Proteomes" id="UP000317909"/>
    </source>
</evidence>
<dbReference type="EC" id="4.2.1.59" evidence="2"/>
<gene>
    <name evidence="2" type="primary">fabZ_3</name>
    <name evidence="2" type="ORF">I41_18740</name>
</gene>
<proteinExistence type="predicted"/>
<dbReference type="OrthoDB" id="9772788at2"/>
<dbReference type="InterPro" id="IPR029069">
    <property type="entry name" value="HotDog_dom_sf"/>
</dbReference>
<dbReference type="Pfam" id="PF07977">
    <property type="entry name" value="FabA"/>
    <property type="match status" value="1"/>
</dbReference>
<keyword evidence="1 2" id="KW-0456">Lyase</keyword>
<protein>
    <submittedName>
        <fullName evidence="2">3-hydroxyacyl-[acyl-carrier-protein] dehydratase FabZ</fullName>
        <ecNumber evidence="2">4.2.1.59</ecNumber>
    </submittedName>
</protein>
<reference evidence="2 3" key="1">
    <citation type="submission" date="2019-02" db="EMBL/GenBank/DDBJ databases">
        <title>Deep-cultivation of Planctomycetes and their phenomic and genomic characterization uncovers novel biology.</title>
        <authorList>
            <person name="Wiegand S."/>
            <person name="Jogler M."/>
            <person name="Boedeker C."/>
            <person name="Pinto D."/>
            <person name="Vollmers J."/>
            <person name="Rivas-Marin E."/>
            <person name="Kohn T."/>
            <person name="Peeters S.H."/>
            <person name="Heuer A."/>
            <person name="Rast P."/>
            <person name="Oberbeckmann S."/>
            <person name="Bunk B."/>
            <person name="Jeske O."/>
            <person name="Meyerdierks A."/>
            <person name="Storesund J.E."/>
            <person name="Kallscheuer N."/>
            <person name="Luecker S."/>
            <person name="Lage O.M."/>
            <person name="Pohl T."/>
            <person name="Merkel B.J."/>
            <person name="Hornburger P."/>
            <person name="Mueller R.-W."/>
            <person name="Bruemmer F."/>
            <person name="Labrenz M."/>
            <person name="Spormann A.M."/>
            <person name="Op den Camp H."/>
            <person name="Overmann J."/>
            <person name="Amann R."/>
            <person name="Jetten M.S.M."/>
            <person name="Mascher T."/>
            <person name="Medema M.H."/>
            <person name="Devos D.P."/>
            <person name="Kaster A.-K."/>
            <person name="Ovreas L."/>
            <person name="Rohde M."/>
            <person name="Galperin M.Y."/>
            <person name="Jogler C."/>
        </authorList>
    </citation>
    <scope>NUCLEOTIDE SEQUENCE [LARGE SCALE GENOMIC DNA]</scope>
    <source>
        <strain evidence="2 3">I41</strain>
    </source>
</reference>
<dbReference type="GO" id="GO:0019171">
    <property type="term" value="F:(3R)-hydroxyacyl-[acyl-carrier-protein] dehydratase activity"/>
    <property type="evidence" value="ECO:0007669"/>
    <property type="project" value="UniProtKB-EC"/>
</dbReference>
<dbReference type="SUPFAM" id="SSF54637">
    <property type="entry name" value="Thioesterase/thiol ester dehydrase-isomerase"/>
    <property type="match status" value="1"/>
</dbReference>
<organism evidence="2 3">
    <name type="scientific">Lacipirellula limnantheis</name>
    <dbReference type="NCBI Taxonomy" id="2528024"/>
    <lineage>
        <taxon>Bacteria</taxon>
        <taxon>Pseudomonadati</taxon>
        <taxon>Planctomycetota</taxon>
        <taxon>Planctomycetia</taxon>
        <taxon>Pirellulales</taxon>
        <taxon>Lacipirellulaceae</taxon>
        <taxon>Lacipirellula</taxon>
    </lineage>
</organism>